<feature type="compositionally biased region" description="Low complexity" evidence="1">
    <location>
        <begin position="574"/>
        <end position="600"/>
    </location>
</feature>
<keyword evidence="3" id="KW-1185">Reference proteome</keyword>
<evidence type="ECO:0000313" key="2">
    <source>
        <dbReference type="EMBL" id="KAF0311799.1"/>
    </source>
</evidence>
<protein>
    <submittedName>
        <fullName evidence="2">Uncharacterized protein</fullName>
    </submittedName>
</protein>
<feature type="compositionally biased region" description="Basic and acidic residues" evidence="1">
    <location>
        <begin position="1"/>
        <end position="32"/>
    </location>
</feature>
<feature type="compositionally biased region" description="Pro residues" evidence="1">
    <location>
        <begin position="148"/>
        <end position="161"/>
    </location>
</feature>
<comment type="caution">
    <text evidence="2">The sequence shown here is derived from an EMBL/GenBank/DDBJ whole genome shotgun (WGS) entry which is preliminary data.</text>
</comment>
<feature type="region of interest" description="Disordered" evidence="1">
    <location>
        <begin position="320"/>
        <end position="908"/>
    </location>
</feature>
<feature type="compositionally biased region" description="Low complexity" evidence="1">
    <location>
        <begin position="865"/>
        <end position="886"/>
    </location>
</feature>
<feature type="compositionally biased region" description="Low complexity" evidence="1">
    <location>
        <begin position="816"/>
        <end position="835"/>
    </location>
</feature>
<feature type="region of interest" description="Disordered" evidence="1">
    <location>
        <begin position="1"/>
        <end position="232"/>
    </location>
</feature>
<dbReference type="Proteomes" id="UP000440578">
    <property type="component" value="Unassembled WGS sequence"/>
</dbReference>
<organism evidence="2 3">
    <name type="scientific">Amphibalanus amphitrite</name>
    <name type="common">Striped barnacle</name>
    <name type="synonym">Balanus amphitrite</name>
    <dbReference type="NCBI Taxonomy" id="1232801"/>
    <lineage>
        <taxon>Eukaryota</taxon>
        <taxon>Metazoa</taxon>
        <taxon>Ecdysozoa</taxon>
        <taxon>Arthropoda</taxon>
        <taxon>Crustacea</taxon>
        <taxon>Multicrustacea</taxon>
        <taxon>Cirripedia</taxon>
        <taxon>Thoracica</taxon>
        <taxon>Thoracicalcarea</taxon>
        <taxon>Balanomorpha</taxon>
        <taxon>Balanoidea</taxon>
        <taxon>Balanidae</taxon>
        <taxon>Amphibalaninae</taxon>
        <taxon>Amphibalanus</taxon>
    </lineage>
</organism>
<evidence type="ECO:0000313" key="3">
    <source>
        <dbReference type="Proteomes" id="UP000440578"/>
    </source>
</evidence>
<feature type="compositionally biased region" description="Polar residues" evidence="1">
    <location>
        <begin position="767"/>
        <end position="785"/>
    </location>
</feature>
<feature type="compositionally biased region" description="Low complexity" evidence="1">
    <location>
        <begin position="608"/>
        <end position="655"/>
    </location>
</feature>
<feature type="compositionally biased region" description="Polar residues" evidence="1">
    <location>
        <begin position="730"/>
        <end position="760"/>
    </location>
</feature>
<feature type="compositionally biased region" description="Polar residues" evidence="1">
    <location>
        <begin position="453"/>
        <end position="468"/>
    </location>
</feature>
<dbReference type="AlphaFoldDB" id="A0A6A4X2U3"/>
<feature type="compositionally biased region" description="Basic residues" evidence="1">
    <location>
        <begin position="656"/>
        <end position="667"/>
    </location>
</feature>
<feature type="compositionally biased region" description="Basic and acidic residues" evidence="1">
    <location>
        <begin position="400"/>
        <end position="414"/>
    </location>
</feature>
<proteinExistence type="predicted"/>
<name>A0A6A4X2U3_AMPAM</name>
<feature type="compositionally biased region" description="Polar residues" evidence="1">
    <location>
        <begin position="203"/>
        <end position="228"/>
    </location>
</feature>
<dbReference type="EMBL" id="VIIS01000216">
    <property type="protein sequence ID" value="KAF0311799.1"/>
    <property type="molecule type" value="Genomic_DNA"/>
</dbReference>
<gene>
    <name evidence="2" type="ORF">FJT64_017432</name>
</gene>
<reference evidence="2 3" key="1">
    <citation type="submission" date="2019-07" db="EMBL/GenBank/DDBJ databases">
        <title>Draft genome assembly of a fouling barnacle, Amphibalanus amphitrite (Darwin, 1854): The first reference genome for Thecostraca.</title>
        <authorList>
            <person name="Kim W."/>
        </authorList>
    </citation>
    <scope>NUCLEOTIDE SEQUENCE [LARGE SCALE GENOMIC DNA]</scope>
    <source>
        <strain evidence="2">SNU_AA5</strain>
        <tissue evidence="2">Soma without cirri and trophi</tissue>
    </source>
</reference>
<accession>A0A6A4X2U3</accession>
<feature type="compositionally biased region" description="Basic and acidic residues" evidence="1">
    <location>
        <begin position="320"/>
        <end position="393"/>
    </location>
</feature>
<feature type="compositionally biased region" description="Basic and acidic residues" evidence="1">
    <location>
        <begin position="183"/>
        <end position="192"/>
    </location>
</feature>
<sequence length="908" mass="100779">MLSSRQAERRAPGPEESRRSGSVRRPPEEPAPLHRAGSARLPAGYETQYDEQSLMNPPLDRHAPPPPAPPSGQYHPQADRRQHQSNGVVRPGPGAQTASPPDSSGAGRQQRPGSRRGLPKSVSGPLSGDYDSLYDSPYDAVYDRPNGYDPPPYVPPAPPPAGADQWRGADWPGRAGGAAYPPSRHDWNRDGRGGSARHRAGSQQDVRSALGASQQDMRSALTASQQDMRSALAASYQAYRRASGALADGGDSERRLQAVLRQYRSQQDLGSAGDSAGRYGPYRHARGLSYGQEMAGAYYQERGGRHGYVPEHRRSYSHLHEREVPAYERRQSVHHFGETHEMDRSLPRTHEPRERERSLPRSYEPRERDQSLPRDYHHREQDHSLPRNYEHHHSLPQGYNHEDHHQGPPRHHDPSYQPGRSQEPAYQSVRPHEPPQQYTRPPEPQQYARPPEHSQQYTRPPETSQQFSRPPEPSQQYARPHDPVAEAVVTQPSPLRPLGDPNGRHPSEPSDVGGGPLLHRQGGAFQPYQADHGPGRGGGQDRWRQNGGQDEPVYAAVRKGPSRGAGGTLQDRSQQQQLQQEQHQQHQQQHQHQHQQQQQQQEKDYYDHQQMQQAAQRHQQMQQDQHNNHYHQQQQQEEQQQYQHQQNHSQQQNSHHQNHYSQHHHQQQHLPVDGSPYHRPDGEAPLNRPRSPVPPGDRQAAEEHWRTKGPSGPNSPHGNGSVPGPLHHPVQQNGQQLTNESQNRSPPSGKVQTSSFQGNGTDPAKQRSPQQPTPQSAQGPTSATAEQLEETPELTARPAPTGAESQQSAGGRAPQEETGTTAGTATEAATDGATEPSGVDTRSVGTVGQRVAVWESKGPATPAPSGQSNGNGSSTGQQRQQTGGTQEMPEEDQAEEYQTQEAMGPLYG</sequence>
<feature type="compositionally biased region" description="Low complexity" evidence="1">
    <location>
        <begin position="709"/>
        <end position="725"/>
    </location>
</feature>
<evidence type="ECO:0000256" key="1">
    <source>
        <dbReference type="SAM" id="MobiDB-lite"/>
    </source>
</evidence>
<dbReference type="OrthoDB" id="43122at2759"/>